<organism evidence="1 2">
    <name type="scientific">Burkholderia pseudomallei (strain 1106a)</name>
    <dbReference type="NCBI Taxonomy" id="357348"/>
    <lineage>
        <taxon>Bacteria</taxon>
        <taxon>Pseudomonadati</taxon>
        <taxon>Pseudomonadota</taxon>
        <taxon>Betaproteobacteria</taxon>
        <taxon>Burkholderiales</taxon>
        <taxon>Burkholderiaceae</taxon>
        <taxon>Burkholderia</taxon>
        <taxon>pseudomallei group</taxon>
    </lineage>
</organism>
<sequence>MHDGGAINSHTIGLRHRTCFARPSPDPSFPLLSAFAS</sequence>
<dbReference type="AlphaFoldDB" id="A3P2V2"/>
<evidence type="ECO:0000313" key="2">
    <source>
        <dbReference type="Proteomes" id="UP000006738"/>
    </source>
</evidence>
<accession>A3P2V2</accession>
<dbReference type="EMBL" id="CP000573">
    <property type="protein sequence ID" value="ABN93626.1"/>
    <property type="molecule type" value="Genomic_DNA"/>
</dbReference>
<protein>
    <submittedName>
        <fullName evidence="1">Uncharacterized protein</fullName>
    </submittedName>
</protein>
<dbReference type="KEGG" id="bpl:BURPS1106A_A0626"/>
<reference evidence="2" key="1">
    <citation type="submission" date="2007-02" db="EMBL/GenBank/DDBJ databases">
        <authorList>
            <person name="DeShazer D."/>
            <person name="Woods D.E."/>
            <person name="Nierman W.C."/>
        </authorList>
    </citation>
    <scope>NUCLEOTIDE SEQUENCE [LARGE SCALE GENOMIC DNA]</scope>
    <source>
        <strain evidence="2">1106a</strain>
    </source>
</reference>
<gene>
    <name evidence="1" type="ordered locus">BURPS1106A_A0626</name>
</gene>
<proteinExistence type="predicted"/>
<dbReference type="HOGENOM" id="CLU_3341312_0_0_4"/>
<dbReference type="Proteomes" id="UP000006738">
    <property type="component" value="Chromosome II"/>
</dbReference>
<evidence type="ECO:0000313" key="1">
    <source>
        <dbReference type="EMBL" id="ABN93626.1"/>
    </source>
</evidence>
<name>A3P2V2_BURP0</name>